<feature type="region of interest" description="Disordered" evidence="2">
    <location>
        <begin position="166"/>
        <end position="186"/>
    </location>
</feature>
<feature type="region of interest" description="Disordered" evidence="2">
    <location>
        <begin position="1"/>
        <end position="98"/>
    </location>
</feature>
<dbReference type="InterPro" id="IPR027417">
    <property type="entry name" value="P-loop_NTPase"/>
</dbReference>
<proteinExistence type="inferred from homology"/>
<feature type="compositionally biased region" description="Basic and acidic residues" evidence="2">
    <location>
        <begin position="383"/>
        <end position="396"/>
    </location>
</feature>
<dbReference type="Pfam" id="PF00735">
    <property type="entry name" value="Septin"/>
    <property type="match status" value="3"/>
</dbReference>
<feature type="domain" description="Septin-type G" evidence="3">
    <location>
        <begin position="136"/>
        <end position="499"/>
    </location>
</feature>
<evidence type="ECO:0000256" key="1">
    <source>
        <dbReference type="RuleBase" id="RU004560"/>
    </source>
</evidence>
<dbReference type="EMBL" id="MU007010">
    <property type="protein sequence ID" value="KAF2436441.1"/>
    <property type="molecule type" value="Genomic_DNA"/>
</dbReference>
<evidence type="ECO:0000256" key="2">
    <source>
        <dbReference type="SAM" id="MobiDB-lite"/>
    </source>
</evidence>
<keyword evidence="1" id="KW-0342">GTP-binding</keyword>
<dbReference type="PANTHER" id="PTHR18884">
    <property type="entry name" value="SEPTIN"/>
    <property type="match status" value="1"/>
</dbReference>
<evidence type="ECO:0000313" key="4">
    <source>
        <dbReference type="EMBL" id="KAF2436441.1"/>
    </source>
</evidence>
<feature type="region of interest" description="Disordered" evidence="2">
    <location>
        <begin position="498"/>
        <end position="550"/>
    </location>
</feature>
<feature type="region of interest" description="Disordered" evidence="2">
    <location>
        <begin position="368"/>
        <end position="415"/>
    </location>
</feature>
<dbReference type="FunFam" id="3.40.50.300:FF:001827">
    <property type="entry name" value="Septin"/>
    <property type="match status" value="1"/>
</dbReference>
<protein>
    <recommendedName>
        <fullName evidence="3">Septin-type G domain-containing protein</fullName>
    </recommendedName>
</protein>
<comment type="similarity">
    <text evidence="1">Belongs to the TRAFAC class TrmE-Era-EngA-EngB-Septin-like GTPase superfamily. Septin GTPase family.</text>
</comment>
<dbReference type="SUPFAM" id="SSF52540">
    <property type="entry name" value="P-loop containing nucleoside triphosphate hydrolases"/>
    <property type="match status" value="1"/>
</dbReference>
<feature type="compositionally biased region" description="Polar residues" evidence="2">
    <location>
        <begin position="25"/>
        <end position="58"/>
    </location>
</feature>
<gene>
    <name evidence="4" type="ORF">EJ08DRAFT_578776</name>
</gene>
<dbReference type="Gene3D" id="3.40.50.300">
    <property type="entry name" value="P-loop containing nucleotide triphosphate hydrolases"/>
    <property type="match status" value="1"/>
</dbReference>
<dbReference type="OrthoDB" id="5337438at2759"/>
<dbReference type="InterPro" id="IPR030379">
    <property type="entry name" value="G_SEPTIN_dom"/>
</dbReference>
<evidence type="ECO:0000259" key="3">
    <source>
        <dbReference type="PROSITE" id="PS51719"/>
    </source>
</evidence>
<organism evidence="4 5">
    <name type="scientific">Tothia fuscella</name>
    <dbReference type="NCBI Taxonomy" id="1048955"/>
    <lineage>
        <taxon>Eukaryota</taxon>
        <taxon>Fungi</taxon>
        <taxon>Dikarya</taxon>
        <taxon>Ascomycota</taxon>
        <taxon>Pezizomycotina</taxon>
        <taxon>Dothideomycetes</taxon>
        <taxon>Pleosporomycetidae</taxon>
        <taxon>Venturiales</taxon>
        <taxon>Cylindrosympodiaceae</taxon>
        <taxon>Tothia</taxon>
    </lineage>
</organism>
<accession>A0A9P4P2Y5</accession>
<dbReference type="PROSITE" id="PS51719">
    <property type="entry name" value="G_SEPTIN"/>
    <property type="match status" value="1"/>
</dbReference>
<dbReference type="Proteomes" id="UP000800235">
    <property type="component" value="Unassembled WGS sequence"/>
</dbReference>
<comment type="caution">
    <text evidence="4">The sequence shown here is derived from an EMBL/GenBank/DDBJ whole genome shotgun (WGS) entry which is preliminary data.</text>
</comment>
<keyword evidence="1" id="KW-0547">Nucleotide-binding</keyword>
<dbReference type="AlphaFoldDB" id="A0A9P4P2Y5"/>
<reference evidence="4" key="1">
    <citation type="journal article" date="2020" name="Stud. Mycol.">
        <title>101 Dothideomycetes genomes: a test case for predicting lifestyles and emergence of pathogens.</title>
        <authorList>
            <person name="Haridas S."/>
            <person name="Albert R."/>
            <person name="Binder M."/>
            <person name="Bloem J."/>
            <person name="Labutti K."/>
            <person name="Salamov A."/>
            <person name="Andreopoulos B."/>
            <person name="Baker S."/>
            <person name="Barry K."/>
            <person name="Bills G."/>
            <person name="Bluhm B."/>
            <person name="Cannon C."/>
            <person name="Castanera R."/>
            <person name="Culley D."/>
            <person name="Daum C."/>
            <person name="Ezra D."/>
            <person name="Gonzalez J."/>
            <person name="Henrissat B."/>
            <person name="Kuo A."/>
            <person name="Liang C."/>
            <person name="Lipzen A."/>
            <person name="Lutzoni F."/>
            <person name="Magnuson J."/>
            <person name="Mondo S."/>
            <person name="Nolan M."/>
            <person name="Ohm R."/>
            <person name="Pangilinan J."/>
            <person name="Park H.-J."/>
            <person name="Ramirez L."/>
            <person name="Alfaro M."/>
            <person name="Sun H."/>
            <person name="Tritt A."/>
            <person name="Yoshinaga Y."/>
            <person name="Zwiers L.-H."/>
            <person name="Turgeon B."/>
            <person name="Goodwin S."/>
            <person name="Spatafora J."/>
            <person name="Crous P."/>
            <person name="Grigoriev I."/>
        </authorList>
    </citation>
    <scope>NUCLEOTIDE SEQUENCE</scope>
    <source>
        <strain evidence="4">CBS 130266</strain>
    </source>
</reference>
<evidence type="ECO:0000313" key="5">
    <source>
        <dbReference type="Proteomes" id="UP000800235"/>
    </source>
</evidence>
<dbReference type="GO" id="GO:0005525">
    <property type="term" value="F:GTP binding"/>
    <property type="evidence" value="ECO:0007669"/>
    <property type="project" value="UniProtKB-KW"/>
</dbReference>
<name>A0A9P4P2Y5_9PEZI</name>
<sequence length="550" mass="61553">MNKKQRQASGQQQKPNLPRVAPQLPTHNPLPNINSFGGENAANQYRNGNHPQDQQDYHAQTGMHAMPSPYHPMSPATSHVGSPGMASSSPGHDSSFVDPYARTESMTHRGRYSYASSAISTATGINSPRRVRRRKDPTPFNILVIGEQNSGKSSFIEFLRNALASPNRKHQQTSSPPQTALLGDSPFTPHYLETDVDHERIGVTLWDSQGLEKKFVDLQLREMSSFLESKFEETFTEEQKVVRAPGVRDTHIHCVFLILDPTRLDANLAYARKLRQPPTKFDEAVRLMGILDEDLDIQILRALQGKTTVIPVISKADTITTTNMAMLKKAVWDSLKLAKLDPLEALHISEDDEDEDKDFDERDEDAYIQSGEEHDDSDLIDNLIDRSSDDGEEHHHSTPPTSPPKSGEVKSHRRSMSGTLTATANDELPFLPLSIISPDSYEKGIVGRRFPWGFADPYNQEHCDFVRLKDAVFSEWRGELREASREVWYEGWRTSRLKRRDRAPTAKSVGGGRSSSNQYRTSPAPAVPSPGPGSPELVPGQRYRQGVNAF</sequence>
<keyword evidence="5" id="KW-1185">Reference proteome</keyword>
<feature type="compositionally biased region" description="Polar residues" evidence="2">
    <location>
        <begin position="75"/>
        <end position="92"/>
    </location>
</feature>